<feature type="compositionally biased region" description="Basic and acidic residues" evidence="1">
    <location>
        <begin position="238"/>
        <end position="251"/>
    </location>
</feature>
<reference evidence="2 3" key="1">
    <citation type="submission" date="2021-07" db="EMBL/GenBank/DDBJ databases">
        <authorList>
            <person name="Palmer J.M."/>
        </authorList>
    </citation>
    <scope>NUCLEOTIDE SEQUENCE [LARGE SCALE GENOMIC DNA]</scope>
    <source>
        <strain evidence="2 3">AT_MEX2019</strain>
        <tissue evidence="2">Muscle</tissue>
    </source>
</reference>
<evidence type="ECO:0000313" key="2">
    <source>
        <dbReference type="EMBL" id="MED6255433.1"/>
    </source>
</evidence>
<dbReference type="EMBL" id="JAHUTI010071048">
    <property type="protein sequence ID" value="MED6255433.1"/>
    <property type="molecule type" value="Genomic_DNA"/>
</dbReference>
<organism evidence="2 3">
    <name type="scientific">Ataeniobius toweri</name>
    <dbReference type="NCBI Taxonomy" id="208326"/>
    <lineage>
        <taxon>Eukaryota</taxon>
        <taxon>Metazoa</taxon>
        <taxon>Chordata</taxon>
        <taxon>Craniata</taxon>
        <taxon>Vertebrata</taxon>
        <taxon>Euteleostomi</taxon>
        <taxon>Actinopterygii</taxon>
        <taxon>Neopterygii</taxon>
        <taxon>Teleostei</taxon>
        <taxon>Neoteleostei</taxon>
        <taxon>Acanthomorphata</taxon>
        <taxon>Ovalentaria</taxon>
        <taxon>Atherinomorphae</taxon>
        <taxon>Cyprinodontiformes</taxon>
        <taxon>Goodeidae</taxon>
        <taxon>Ataeniobius</taxon>
    </lineage>
</organism>
<protein>
    <submittedName>
        <fullName evidence="2">Uncharacterized protein</fullName>
    </submittedName>
</protein>
<gene>
    <name evidence="2" type="ORF">ATANTOWER_009754</name>
</gene>
<name>A0ABU7C100_9TELE</name>
<evidence type="ECO:0000313" key="3">
    <source>
        <dbReference type="Proteomes" id="UP001345963"/>
    </source>
</evidence>
<comment type="caution">
    <text evidence="2">The sequence shown here is derived from an EMBL/GenBank/DDBJ whole genome shotgun (WGS) entry which is preliminary data.</text>
</comment>
<dbReference type="Proteomes" id="UP001345963">
    <property type="component" value="Unassembled WGS sequence"/>
</dbReference>
<accession>A0ABU7C100</accession>
<sequence>MSGPASLLDAALDPVASHDKHWKDLKIDSTSSCNLSENGYSEYRWSADMSTRSTQGVEVTDADGGDTVKCDHLFLEHNVKQKGAAAPEQQEERPTMMTHPAEMPSAFSPLLDMSYDNHLSECVNSSEDTSLDVLRIVKHKPSAIVFCDYEGSSDPNVTVVNESSDGRESSSSSTSKGEEREDDDADVDEFPKTLQYKEFLVSRHRRSLNRNRKCLRKRPEVPSQGPAADWQKTSNNKRRPESAGSKEEEDARQACDSMILLMKKLNHLNEGLQNVQNPDFCHTYAITVRGEQQSTAVSLV</sequence>
<feature type="region of interest" description="Disordered" evidence="1">
    <location>
        <begin position="155"/>
        <end position="189"/>
    </location>
</feature>
<proteinExistence type="predicted"/>
<feature type="region of interest" description="Disordered" evidence="1">
    <location>
        <begin position="211"/>
        <end position="251"/>
    </location>
</feature>
<evidence type="ECO:0000256" key="1">
    <source>
        <dbReference type="SAM" id="MobiDB-lite"/>
    </source>
</evidence>
<keyword evidence="3" id="KW-1185">Reference proteome</keyword>